<evidence type="ECO:0000313" key="2">
    <source>
        <dbReference type="EMBL" id="WAS99201.1"/>
    </source>
</evidence>
<feature type="region of interest" description="Disordered" evidence="1">
    <location>
        <begin position="65"/>
        <end position="87"/>
    </location>
</feature>
<evidence type="ECO:0000313" key="3">
    <source>
        <dbReference type="Proteomes" id="UP001164459"/>
    </source>
</evidence>
<feature type="region of interest" description="Disordered" evidence="1">
    <location>
        <begin position="107"/>
        <end position="128"/>
    </location>
</feature>
<dbReference type="EMBL" id="CP114040">
    <property type="protein sequence ID" value="WAS99201.1"/>
    <property type="molecule type" value="Genomic_DNA"/>
</dbReference>
<dbReference type="PROSITE" id="PS51257">
    <property type="entry name" value="PROKAR_LIPOPROTEIN"/>
    <property type="match status" value="1"/>
</dbReference>
<gene>
    <name evidence="2" type="ORF">O0S08_23990</name>
</gene>
<organism evidence="2 3">
    <name type="scientific">Nannocystis punicea</name>
    <dbReference type="NCBI Taxonomy" id="2995304"/>
    <lineage>
        <taxon>Bacteria</taxon>
        <taxon>Pseudomonadati</taxon>
        <taxon>Myxococcota</taxon>
        <taxon>Polyangia</taxon>
        <taxon>Nannocystales</taxon>
        <taxon>Nannocystaceae</taxon>
        <taxon>Nannocystis</taxon>
    </lineage>
</organism>
<accession>A0ABY7HIQ8</accession>
<reference evidence="2" key="1">
    <citation type="submission" date="2022-11" db="EMBL/GenBank/DDBJ databases">
        <title>Minimal conservation of predation-associated metabolite biosynthetic gene clusters underscores biosynthetic potential of Myxococcota including descriptions for ten novel species: Archangium lansinium sp. nov., Myxococcus landrumus sp. nov., Nannocystis bai.</title>
        <authorList>
            <person name="Ahearne A."/>
            <person name="Stevens C."/>
            <person name="Dowd S."/>
        </authorList>
    </citation>
    <scope>NUCLEOTIDE SEQUENCE</scope>
    <source>
        <strain evidence="2">Fl3</strain>
    </source>
</reference>
<dbReference type="RefSeq" id="WP_269041562.1">
    <property type="nucleotide sequence ID" value="NZ_CP114040.1"/>
</dbReference>
<protein>
    <submittedName>
        <fullName evidence="2">Uncharacterized protein</fullName>
    </submittedName>
</protein>
<keyword evidence="3" id="KW-1185">Reference proteome</keyword>
<evidence type="ECO:0000256" key="1">
    <source>
        <dbReference type="SAM" id="MobiDB-lite"/>
    </source>
</evidence>
<sequence>MQQIGRNRGIRSVCAIIGAAWGLWLAGCAPEHDWELTEIGVEEELAELEDAEARLVLEDEADELLPAAEAGADRTEDAGEDGSLADGRCGARVRTAHEVATGRELRACSGRGPTDAASIGSQLAARAL</sequence>
<dbReference type="Proteomes" id="UP001164459">
    <property type="component" value="Chromosome"/>
</dbReference>
<proteinExistence type="predicted"/>
<name>A0ABY7HIQ8_9BACT</name>